<sequence>TSTTYFYIKDYIIYRTDHPADRPQGGTAILIRRSLSHYVNPSSPTDSLMATSVSLNILPLQITIAAVYCPPNKTISQNDFLSFFQSLGSHFLAGGDYNAKHQQWGCRVTNPRGRTLLNSLSTSSYSVISPSNSTYWPTSPRKSPDILDIFISFRVLPSSCDISTTFDLSSDHSPVLLALNSQPTFNSSSPSLITGPTNWDLFRNIVDKQIDLRTALKTAEDIDVAVDQLTKTIQQAAWTATSSPKPRKAPQNILLPLNLRTLLTEKRKARARWQRTRYPSEHRRLNQLTRLLKRELYKLKSDIYSQYTSSLTTSDKSLWFCTRKILAYKDCSPPLLHDNSTWAKTDQDKANLFATHLSNVFIPHPDMNDQLHELNIEEDLDSPLQLTLPPKAFNPSDVKYIIKQLPTKKSPGYDLITSNILRNLPKSGILFLTYIYNAVLRTTYFPMLWKYSIVKMILKPNKPAQQPSSYRPISLLPVFGKILEKLLLRRLIPIIEDLLPEYQFGFRAFHSTTQQL</sequence>
<accession>A0A0P4VK54</accession>
<keyword evidence="2" id="KW-0548">Nucleotidyltransferase</keyword>
<dbReference type="PANTHER" id="PTHR19446">
    <property type="entry name" value="REVERSE TRANSCRIPTASES"/>
    <property type="match status" value="1"/>
</dbReference>
<dbReference type="Gene3D" id="3.60.10.10">
    <property type="entry name" value="Endonuclease/exonuclease/phosphatase"/>
    <property type="match status" value="1"/>
</dbReference>
<organism evidence="2">
    <name type="scientific">Rhodnius neglectus</name>
    <dbReference type="NCBI Taxonomy" id="72488"/>
    <lineage>
        <taxon>Eukaryota</taxon>
        <taxon>Metazoa</taxon>
        <taxon>Ecdysozoa</taxon>
        <taxon>Arthropoda</taxon>
        <taxon>Hexapoda</taxon>
        <taxon>Insecta</taxon>
        <taxon>Pterygota</taxon>
        <taxon>Neoptera</taxon>
        <taxon>Paraneoptera</taxon>
        <taxon>Hemiptera</taxon>
        <taxon>Heteroptera</taxon>
        <taxon>Panheteroptera</taxon>
        <taxon>Cimicomorpha</taxon>
        <taxon>Reduviidae</taxon>
        <taxon>Triatominae</taxon>
        <taxon>Rhodnius</taxon>
    </lineage>
</organism>
<dbReference type="Pfam" id="PF14529">
    <property type="entry name" value="Exo_endo_phos_2"/>
    <property type="match status" value="1"/>
</dbReference>
<dbReference type="GO" id="GO:0003964">
    <property type="term" value="F:RNA-directed DNA polymerase activity"/>
    <property type="evidence" value="ECO:0007669"/>
    <property type="project" value="UniProtKB-KW"/>
</dbReference>
<evidence type="ECO:0000259" key="1">
    <source>
        <dbReference type="Pfam" id="PF14529"/>
    </source>
</evidence>
<protein>
    <submittedName>
        <fullName evidence="2">Putative rna-directed dna polymerase from mobile element jockey-like protein</fullName>
    </submittedName>
</protein>
<feature type="non-terminal residue" evidence="2">
    <location>
        <position position="516"/>
    </location>
</feature>
<dbReference type="SUPFAM" id="SSF56219">
    <property type="entry name" value="DNase I-like"/>
    <property type="match status" value="1"/>
</dbReference>
<dbReference type="InterPro" id="IPR036691">
    <property type="entry name" value="Endo/exonu/phosph_ase_sf"/>
</dbReference>
<name>A0A0P4VK54_9HEMI</name>
<dbReference type="EMBL" id="GDKW01003730">
    <property type="protein sequence ID" value="JAI52865.1"/>
    <property type="molecule type" value="mRNA"/>
</dbReference>
<dbReference type="AlphaFoldDB" id="A0A0P4VK54"/>
<dbReference type="SUPFAM" id="SSF56672">
    <property type="entry name" value="DNA/RNA polymerases"/>
    <property type="match status" value="1"/>
</dbReference>
<keyword evidence="2" id="KW-0808">Transferase</keyword>
<reference evidence="2" key="1">
    <citation type="journal article" date="2016" name="PLoS Negl. Trop. Dis.">
        <title>A Deep Insight into the Sialome of Rhodnius neglectus, a Vector of Chagas Disease.</title>
        <authorList>
            <person name="Santiago P.B."/>
            <person name="Assumpcao T.C."/>
            <person name="Araujo C.N."/>
            <person name="Bastos I.M."/>
            <person name="Neves D."/>
            <person name="Silva I.G."/>
            <person name="Charneau S."/>
            <person name="Queiroz R.M."/>
            <person name="Raiol T."/>
            <person name="Oliveira J.V."/>
            <person name="Sousa M.V."/>
            <person name="Calvo E."/>
            <person name="Ribeiro J.M."/>
            <person name="Santana J.M."/>
        </authorList>
    </citation>
    <scope>NUCLEOTIDE SEQUENCE</scope>
    <source>
        <tissue evidence="2">Salivary glands</tissue>
    </source>
</reference>
<feature type="domain" description="Endonuclease/exonuclease/phosphatase" evidence="1">
    <location>
        <begin position="62"/>
        <end position="175"/>
    </location>
</feature>
<dbReference type="InterPro" id="IPR005135">
    <property type="entry name" value="Endo/exonuclease/phosphatase"/>
</dbReference>
<proteinExistence type="evidence at transcript level"/>
<feature type="non-terminal residue" evidence="2">
    <location>
        <position position="1"/>
    </location>
</feature>
<dbReference type="InterPro" id="IPR043502">
    <property type="entry name" value="DNA/RNA_pol_sf"/>
</dbReference>
<keyword evidence="2" id="KW-0695">RNA-directed DNA polymerase</keyword>
<evidence type="ECO:0000313" key="2">
    <source>
        <dbReference type="EMBL" id="JAI52865.1"/>
    </source>
</evidence>